<evidence type="ECO:0000256" key="3">
    <source>
        <dbReference type="SAM" id="Phobius"/>
    </source>
</evidence>
<dbReference type="SUPFAM" id="SSF52833">
    <property type="entry name" value="Thioredoxin-like"/>
    <property type="match status" value="1"/>
</dbReference>
<keyword evidence="5" id="KW-1185">Reference proteome</keyword>
<evidence type="ECO:0000256" key="1">
    <source>
        <dbReference type="ARBA" id="ARBA00009004"/>
    </source>
</evidence>
<name>A0A318TCF0_9BRAD</name>
<dbReference type="EMBL" id="QJTI01000010">
    <property type="protein sequence ID" value="PYF02692.1"/>
    <property type="molecule type" value="Genomic_DNA"/>
</dbReference>
<evidence type="ECO:0000256" key="2">
    <source>
        <dbReference type="PIRNR" id="PIRNR038934"/>
    </source>
</evidence>
<dbReference type="Proteomes" id="UP000248148">
    <property type="component" value="Unassembled WGS sequence"/>
</dbReference>
<comment type="similarity">
    <text evidence="1 2">Belongs to the HupG/HyaE family.</text>
</comment>
<dbReference type="OrthoDB" id="6560050at2"/>
<dbReference type="Gene3D" id="1.20.5.510">
    <property type="entry name" value="Single helix bin"/>
    <property type="match status" value="1"/>
</dbReference>
<sequence>MSATRATDVTGDPQMPVVDVGTVDGVLAESGRITVLFFRGDPERWPETADVAVILPELIAAFGGALVPAVVASDAEKLLMKRFGVTVFPSLVLARPDRILGVIAKLQDWSNYLARINAMLIADALPTAELPS</sequence>
<feature type="transmembrane region" description="Helical" evidence="3">
    <location>
        <begin position="51"/>
        <end position="72"/>
    </location>
</feature>
<dbReference type="PIRSF" id="PIRSF038934">
    <property type="entry name" value="HyaE_HupG"/>
    <property type="match status" value="1"/>
</dbReference>
<keyword evidence="3" id="KW-1133">Transmembrane helix</keyword>
<reference evidence="4 5" key="1">
    <citation type="submission" date="2018-06" db="EMBL/GenBank/DDBJ databases">
        <title>Genomic Encyclopedia of Archaeal and Bacterial Type Strains, Phase II (KMG-II): from individual species to whole genera.</title>
        <authorList>
            <person name="Goeker M."/>
        </authorList>
    </citation>
    <scope>NUCLEOTIDE SEQUENCE [LARGE SCALE GENOMIC DNA]</scope>
    <source>
        <strain evidence="4 5">JCM 11668</strain>
    </source>
</reference>
<gene>
    <name evidence="4" type="ORF">BJ122_11029</name>
</gene>
<keyword evidence="3" id="KW-0812">Transmembrane</keyword>
<dbReference type="RefSeq" id="WP_110780866.1">
    <property type="nucleotide sequence ID" value="NZ_QJTI01000010.1"/>
</dbReference>
<protein>
    <recommendedName>
        <fullName evidence="2">Hydrogenase expression/formation protein</fullName>
    </recommendedName>
</protein>
<keyword evidence="3" id="KW-0472">Membrane</keyword>
<accession>A0A318TCF0</accession>
<dbReference type="InterPro" id="IPR010893">
    <property type="entry name" value="NiFe-hyd_mat_HyaE"/>
</dbReference>
<comment type="caution">
    <text evidence="4">The sequence shown here is derived from an EMBL/GenBank/DDBJ whole genome shotgun (WGS) entry which is preliminary data.</text>
</comment>
<organism evidence="4 5">
    <name type="scientific">Rhodopseudomonas faecalis</name>
    <dbReference type="NCBI Taxonomy" id="99655"/>
    <lineage>
        <taxon>Bacteria</taxon>
        <taxon>Pseudomonadati</taxon>
        <taxon>Pseudomonadota</taxon>
        <taxon>Alphaproteobacteria</taxon>
        <taxon>Hyphomicrobiales</taxon>
        <taxon>Nitrobacteraceae</taxon>
        <taxon>Rhodopseudomonas</taxon>
    </lineage>
</organism>
<dbReference type="AlphaFoldDB" id="A0A318TCF0"/>
<evidence type="ECO:0000313" key="5">
    <source>
        <dbReference type="Proteomes" id="UP000248148"/>
    </source>
</evidence>
<proteinExistence type="inferred from homology"/>
<dbReference type="InterPro" id="IPR036249">
    <property type="entry name" value="Thioredoxin-like_sf"/>
</dbReference>
<dbReference type="Gene3D" id="3.40.30.10">
    <property type="entry name" value="Glutaredoxin"/>
    <property type="match status" value="1"/>
</dbReference>
<evidence type="ECO:0000313" key="4">
    <source>
        <dbReference type="EMBL" id="PYF02692.1"/>
    </source>
</evidence>
<dbReference type="Pfam" id="PF07449">
    <property type="entry name" value="HyaE"/>
    <property type="match status" value="1"/>
</dbReference>